<organism evidence="1">
    <name type="scientific">marine sediment metagenome</name>
    <dbReference type="NCBI Taxonomy" id="412755"/>
    <lineage>
        <taxon>unclassified sequences</taxon>
        <taxon>metagenomes</taxon>
        <taxon>ecological metagenomes</taxon>
    </lineage>
</organism>
<name>A0A0F8Y303_9ZZZZ</name>
<comment type="caution">
    <text evidence="1">The sequence shown here is derived from an EMBL/GenBank/DDBJ whole genome shotgun (WGS) entry which is preliminary data.</text>
</comment>
<evidence type="ECO:0000313" key="1">
    <source>
        <dbReference type="EMBL" id="KKK67925.1"/>
    </source>
</evidence>
<sequence>MATPVQSLQQIGDRIFLNLRFGFGIASAFDRDSIDLTECIDGKNFDLELDKESFRNRKAIDLVATA</sequence>
<accession>A0A0F8Y303</accession>
<gene>
    <name evidence="1" type="ORF">LCGC14_2949180</name>
</gene>
<protein>
    <submittedName>
        <fullName evidence="1">Uncharacterized protein</fullName>
    </submittedName>
</protein>
<reference evidence="1" key="1">
    <citation type="journal article" date="2015" name="Nature">
        <title>Complex archaea that bridge the gap between prokaryotes and eukaryotes.</title>
        <authorList>
            <person name="Spang A."/>
            <person name="Saw J.H."/>
            <person name="Jorgensen S.L."/>
            <person name="Zaremba-Niedzwiedzka K."/>
            <person name="Martijn J."/>
            <person name="Lind A.E."/>
            <person name="van Eijk R."/>
            <person name="Schleper C."/>
            <person name="Guy L."/>
            <person name="Ettema T.J."/>
        </authorList>
    </citation>
    <scope>NUCLEOTIDE SEQUENCE</scope>
</reference>
<feature type="non-terminal residue" evidence="1">
    <location>
        <position position="66"/>
    </location>
</feature>
<dbReference type="AlphaFoldDB" id="A0A0F8Y303"/>
<dbReference type="EMBL" id="LAZR01059375">
    <property type="protein sequence ID" value="KKK67925.1"/>
    <property type="molecule type" value="Genomic_DNA"/>
</dbReference>
<proteinExistence type="predicted"/>